<dbReference type="InterPro" id="IPR029475">
    <property type="entry name" value="DUF6807"/>
</dbReference>
<evidence type="ECO:0008006" key="4">
    <source>
        <dbReference type="Google" id="ProtNLM"/>
    </source>
</evidence>
<proteinExistence type="predicted"/>
<accession>A0A5R8KB36</accession>
<dbReference type="OrthoDB" id="191156at2"/>
<keyword evidence="3" id="KW-1185">Reference proteome</keyword>
<name>A0A5R8KB36_9BACT</name>
<evidence type="ECO:0000313" key="3">
    <source>
        <dbReference type="Proteomes" id="UP000306196"/>
    </source>
</evidence>
<comment type="caution">
    <text evidence="2">The sequence shown here is derived from an EMBL/GenBank/DDBJ whole genome shotgun (WGS) entry which is preliminary data.</text>
</comment>
<evidence type="ECO:0000256" key="1">
    <source>
        <dbReference type="SAM" id="SignalP"/>
    </source>
</evidence>
<feature type="chain" id="PRO_5024302351" description="Methane oxygenase PmoA" evidence="1">
    <location>
        <begin position="21"/>
        <end position="408"/>
    </location>
</feature>
<evidence type="ECO:0000313" key="2">
    <source>
        <dbReference type="EMBL" id="TLD69523.1"/>
    </source>
</evidence>
<gene>
    <name evidence="2" type="ORF">FEM03_16300</name>
</gene>
<dbReference type="AlphaFoldDB" id="A0A5R8KB36"/>
<dbReference type="Pfam" id="PF14100">
    <property type="entry name" value="DUF6807"/>
    <property type="match status" value="1"/>
</dbReference>
<keyword evidence="1" id="KW-0732">Signal</keyword>
<sequence length="408" mass="44180">MSFRTVFLLGALVGPLSLLAADPDAPRKITVSAGDVDRVESPVRFEVPGLSAGIYGLKSEGVQTVLQVDASGWGVMVEPKLAKGESKVYEIAPASMEEATEQVIAKVEGDVLAFVGAGGPLLSYQMGASKVPEGTSEIFSHGAYLHPVFSPGGKVVTADYPADHQHHRGIWMAWTKTSFEGRSPDFWNMGKDKSGKLTGEVRFDALHESWGGPVYGGFGSSHRHLDHTSGTEKEVLGELWNVRVYRPIMKPVALTLFDFNSVQTTAGAEPLKLPKYHYGGLGVRGNRAWDAEDAVVMLTSNGDDRKKGDATNAKWVYLGGDVEGAKTGMVVLIHPDNFRFPQPLRLNPKHPQLSVAPSQGGDWAIASDTTYVSNYRFVVMDGAPDADLLERLWLDYAKPIMVKVGKGK</sequence>
<reference evidence="2 3" key="1">
    <citation type="submission" date="2019-05" db="EMBL/GenBank/DDBJ databases">
        <title>Verrucobacter flavum gen. nov., sp. nov. a new member of the family Verrucomicrobiaceae.</title>
        <authorList>
            <person name="Szuroczki S."/>
            <person name="Abbaszade G."/>
            <person name="Szabo A."/>
            <person name="Felfoldi T."/>
            <person name="Schumann P."/>
            <person name="Boka K."/>
            <person name="Keki Z."/>
            <person name="Toumi M."/>
            <person name="Toth E."/>
        </authorList>
    </citation>
    <scope>NUCLEOTIDE SEQUENCE [LARGE SCALE GENOMIC DNA]</scope>
    <source>
        <strain evidence="2 3">MG-N-17</strain>
    </source>
</reference>
<dbReference type="EMBL" id="VAUV01000012">
    <property type="protein sequence ID" value="TLD69523.1"/>
    <property type="molecule type" value="Genomic_DNA"/>
</dbReference>
<organism evidence="2 3">
    <name type="scientific">Phragmitibacter flavus</name>
    <dbReference type="NCBI Taxonomy" id="2576071"/>
    <lineage>
        <taxon>Bacteria</taxon>
        <taxon>Pseudomonadati</taxon>
        <taxon>Verrucomicrobiota</taxon>
        <taxon>Verrucomicrobiia</taxon>
        <taxon>Verrucomicrobiales</taxon>
        <taxon>Verrucomicrobiaceae</taxon>
        <taxon>Phragmitibacter</taxon>
    </lineage>
</organism>
<dbReference type="RefSeq" id="WP_138087351.1">
    <property type="nucleotide sequence ID" value="NZ_VAUV01000012.1"/>
</dbReference>
<dbReference type="Proteomes" id="UP000306196">
    <property type="component" value="Unassembled WGS sequence"/>
</dbReference>
<protein>
    <recommendedName>
        <fullName evidence="4">Methane oxygenase PmoA</fullName>
    </recommendedName>
</protein>
<feature type="signal peptide" evidence="1">
    <location>
        <begin position="1"/>
        <end position="20"/>
    </location>
</feature>